<evidence type="ECO:0000256" key="3">
    <source>
        <dbReference type="PIRSR" id="PIRSR000103-1"/>
    </source>
</evidence>
<dbReference type="InterPro" id="IPR051265">
    <property type="entry name" value="HIBADH-related_NP60_sf"/>
</dbReference>
<evidence type="ECO:0000256" key="1">
    <source>
        <dbReference type="ARBA" id="ARBA00007598"/>
    </source>
</evidence>
<comment type="caution">
    <text evidence="5">The sequence shown here is derived from an EMBL/GenBank/DDBJ whole genome shotgun (WGS) entry which is preliminary data.</text>
</comment>
<dbReference type="Proteomes" id="UP000191518">
    <property type="component" value="Unassembled WGS sequence"/>
</dbReference>
<dbReference type="InterPro" id="IPR036291">
    <property type="entry name" value="NAD(P)-bd_dom_sf"/>
</dbReference>
<gene>
    <name evidence="5" type="ORF">PENVUL_c114G08048</name>
</gene>
<sequence length="300" mass="32248">MATNLQNHLRAQSQPPLRFWNRTTSKGDTVAKLGGIQCYSVAAVVKESTIIFISTSDDEALQTIIAQIISTGCLTDKIIVDTTTVHPDTTKAVAAKLAQENAFLVSGPVFGSAPMAVDRRILIVAAGARCAIHRISPYIKGVVARDILEVAKQPEKASLLKIIGNFVVSGLTEIVGEAHVLAEKSELGCDVVEMLLEAQFGPLPAMISKRLTQGVYMPPRGTLPWSNLDLALKDVDHALGCAAAAGTRLPVGELILDNLKRAKVFSQEQDRQLDSAASYGIIRCDAGLDFDNEFVKKRDA</sequence>
<dbReference type="SUPFAM" id="SSF48179">
    <property type="entry name" value="6-phosphogluconate dehydrogenase C-terminal domain-like"/>
    <property type="match status" value="1"/>
</dbReference>
<keyword evidence="2" id="KW-0560">Oxidoreductase</keyword>
<feature type="active site" evidence="3">
    <location>
        <position position="161"/>
    </location>
</feature>
<feature type="domain" description="6-phosphogluconate dehydrogenase NADP-binding" evidence="4">
    <location>
        <begin position="4"/>
        <end position="141"/>
    </location>
</feature>
<evidence type="ECO:0000256" key="2">
    <source>
        <dbReference type="ARBA" id="ARBA00023002"/>
    </source>
</evidence>
<comment type="similarity">
    <text evidence="1">Belongs to the HIBADH-related family. NP60 subfamily.</text>
</comment>
<dbReference type="PANTHER" id="PTHR43580">
    <property type="entry name" value="OXIDOREDUCTASE GLYR1-RELATED"/>
    <property type="match status" value="1"/>
</dbReference>
<organism evidence="5 6">
    <name type="scientific">Penicillium vulpinum</name>
    <dbReference type="NCBI Taxonomy" id="29845"/>
    <lineage>
        <taxon>Eukaryota</taxon>
        <taxon>Fungi</taxon>
        <taxon>Dikarya</taxon>
        <taxon>Ascomycota</taxon>
        <taxon>Pezizomycotina</taxon>
        <taxon>Eurotiomycetes</taxon>
        <taxon>Eurotiomycetidae</taxon>
        <taxon>Eurotiales</taxon>
        <taxon>Aspergillaceae</taxon>
        <taxon>Penicillium</taxon>
    </lineage>
</organism>
<dbReference type="Gene3D" id="3.40.50.720">
    <property type="entry name" value="NAD(P)-binding Rossmann-like Domain"/>
    <property type="match status" value="1"/>
</dbReference>
<dbReference type="GO" id="GO:0050661">
    <property type="term" value="F:NADP binding"/>
    <property type="evidence" value="ECO:0007669"/>
    <property type="project" value="InterPro"/>
</dbReference>
<evidence type="ECO:0000259" key="4">
    <source>
        <dbReference type="Pfam" id="PF03446"/>
    </source>
</evidence>
<proteinExistence type="inferred from homology"/>
<name>A0A1V6R1L5_9EURO</name>
<dbReference type="SUPFAM" id="SSF51735">
    <property type="entry name" value="NAD(P)-binding Rossmann-fold domains"/>
    <property type="match status" value="1"/>
</dbReference>
<dbReference type="InterPro" id="IPR006115">
    <property type="entry name" value="6PGDH_NADP-bd"/>
</dbReference>
<protein>
    <recommendedName>
        <fullName evidence="4">6-phosphogluconate dehydrogenase NADP-binding domain-containing protein</fullName>
    </recommendedName>
</protein>
<dbReference type="PIRSF" id="PIRSF000103">
    <property type="entry name" value="HIBADH"/>
    <property type="match status" value="1"/>
</dbReference>
<dbReference type="InterPro" id="IPR015815">
    <property type="entry name" value="HIBADH-related"/>
</dbReference>
<evidence type="ECO:0000313" key="6">
    <source>
        <dbReference type="Proteomes" id="UP000191518"/>
    </source>
</evidence>
<keyword evidence="6" id="KW-1185">Reference proteome</keyword>
<accession>A0A1V6R1L5</accession>
<dbReference type="InterPro" id="IPR013328">
    <property type="entry name" value="6PGD_dom2"/>
</dbReference>
<dbReference type="STRING" id="29845.A0A1V6R1L5"/>
<dbReference type="GO" id="GO:0016491">
    <property type="term" value="F:oxidoreductase activity"/>
    <property type="evidence" value="ECO:0007669"/>
    <property type="project" value="UniProtKB-KW"/>
</dbReference>
<dbReference type="InterPro" id="IPR008927">
    <property type="entry name" value="6-PGluconate_DH-like_C_sf"/>
</dbReference>
<dbReference type="AlphaFoldDB" id="A0A1V6R1L5"/>
<dbReference type="PANTHER" id="PTHR43580:SF8">
    <property type="entry name" value="6-PHOSPHOGLUCONATE DEHYDROGENASE NADP-BINDING DOMAIN-CONTAINING PROTEIN-RELATED"/>
    <property type="match status" value="1"/>
</dbReference>
<dbReference type="Pfam" id="PF03446">
    <property type="entry name" value="NAD_binding_2"/>
    <property type="match status" value="1"/>
</dbReference>
<dbReference type="Gene3D" id="1.10.1040.10">
    <property type="entry name" value="N-(1-d-carboxylethyl)-l-norvaline Dehydrogenase, domain 2"/>
    <property type="match status" value="1"/>
</dbReference>
<reference evidence="6" key="1">
    <citation type="journal article" date="2017" name="Nat. Microbiol.">
        <title>Global analysis of biosynthetic gene clusters reveals vast potential of secondary metabolite production in Penicillium species.</title>
        <authorList>
            <person name="Nielsen J.C."/>
            <person name="Grijseels S."/>
            <person name="Prigent S."/>
            <person name="Ji B."/>
            <person name="Dainat J."/>
            <person name="Nielsen K.F."/>
            <person name="Frisvad J.C."/>
            <person name="Workman M."/>
            <person name="Nielsen J."/>
        </authorList>
    </citation>
    <scope>NUCLEOTIDE SEQUENCE [LARGE SCALE GENOMIC DNA]</scope>
    <source>
        <strain evidence="6">IBT 29486</strain>
    </source>
</reference>
<dbReference type="EMBL" id="MDYP01000113">
    <property type="protein sequence ID" value="OQD95360.1"/>
    <property type="molecule type" value="Genomic_DNA"/>
</dbReference>
<evidence type="ECO:0000313" key="5">
    <source>
        <dbReference type="EMBL" id="OQD95360.1"/>
    </source>
</evidence>